<dbReference type="GO" id="GO:0016020">
    <property type="term" value="C:membrane"/>
    <property type="evidence" value="ECO:0007669"/>
    <property type="project" value="UniProtKB-SubCell"/>
</dbReference>
<feature type="non-terminal residue" evidence="3">
    <location>
        <position position="1"/>
    </location>
</feature>
<feature type="non-terminal residue" evidence="3">
    <location>
        <position position="112"/>
    </location>
</feature>
<evidence type="ECO:0000256" key="2">
    <source>
        <dbReference type="SAM" id="MobiDB-lite"/>
    </source>
</evidence>
<dbReference type="OrthoDB" id="10009287at2759"/>
<reference evidence="3 4" key="1">
    <citation type="journal article" date="2019" name="Sci. Rep.">
        <title>A high-quality genome of Eragrostis curvula grass provides insights into Poaceae evolution and supports new strategies to enhance forage quality.</title>
        <authorList>
            <person name="Carballo J."/>
            <person name="Santos B.A.C.M."/>
            <person name="Zappacosta D."/>
            <person name="Garbus I."/>
            <person name="Selva J.P."/>
            <person name="Gallo C.A."/>
            <person name="Diaz A."/>
            <person name="Albertini E."/>
            <person name="Caccamo M."/>
            <person name="Echenique V."/>
        </authorList>
    </citation>
    <scope>NUCLEOTIDE SEQUENCE [LARGE SCALE GENOMIC DNA]</scope>
    <source>
        <strain evidence="4">cv. Victoria</strain>
        <tissue evidence="3">Leaf</tissue>
    </source>
</reference>
<feature type="compositionally biased region" description="Basic residues" evidence="2">
    <location>
        <begin position="101"/>
        <end position="112"/>
    </location>
</feature>
<keyword evidence="4" id="KW-1185">Reference proteome</keyword>
<evidence type="ECO:0000313" key="4">
    <source>
        <dbReference type="Proteomes" id="UP000324897"/>
    </source>
</evidence>
<dbReference type="PANTHER" id="PTHR12300:SF123">
    <property type="entry name" value="HVA22-LIKE PROTEIN"/>
    <property type="match status" value="1"/>
</dbReference>
<sequence>MGKLWTILSHLHSLAGPTVTLLYPLYESVQVMESSSKLDGKIPIWYDLKLLFMAWLVLPNFRGAAFIYDKFVRGQVNKHNGVVVANANNNDMSKLPSPPLRQKKTKRKLFSF</sequence>
<dbReference type="Gramene" id="TVU25365">
    <property type="protein sequence ID" value="TVU25365"/>
    <property type="gene ID" value="EJB05_27859"/>
</dbReference>
<dbReference type="AlphaFoldDB" id="A0A5J9UPG5"/>
<feature type="region of interest" description="Disordered" evidence="2">
    <location>
        <begin position="89"/>
        <end position="112"/>
    </location>
</feature>
<dbReference type="Proteomes" id="UP000324897">
    <property type="component" value="Chromosome 2"/>
</dbReference>
<protein>
    <recommendedName>
        <fullName evidence="1">HVA22-like protein</fullName>
    </recommendedName>
</protein>
<dbReference type="EMBL" id="RWGY01000013">
    <property type="protein sequence ID" value="TVU25365.1"/>
    <property type="molecule type" value="Genomic_DNA"/>
</dbReference>
<organism evidence="3 4">
    <name type="scientific">Eragrostis curvula</name>
    <name type="common">weeping love grass</name>
    <dbReference type="NCBI Taxonomy" id="38414"/>
    <lineage>
        <taxon>Eukaryota</taxon>
        <taxon>Viridiplantae</taxon>
        <taxon>Streptophyta</taxon>
        <taxon>Embryophyta</taxon>
        <taxon>Tracheophyta</taxon>
        <taxon>Spermatophyta</taxon>
        <taxon>Magnoliopsida</taxon>
        <taxon>Liliopsida</taxon>
        <taxon>Poales</taxon>
        <taxon>Poaceae</taxon>
        <taxon>PACMAD clade</taxon>
        <taxon>Chloridoideae</taxon>
        <taxon>Eragrostideae</taxon>
        <taxon>Eragrostidinae</taxon>
        <taxon>Eragrostis</taxon>
    </lineage>
</organism>
<proteinExistence type="inferred from homology"/>
<dbReference type="InterPro" id="IPR004345">
    <property type="entry name" value="TB2_DP1_HVA22"/>
</dbReference>
<comment type="subcellular location">
    <subcellularLocation>
        <location evidence="1">Membrane</location>
        <topology evidence="1">Multi-pass membrane protein</topology>
    </subcellularLocation>
</comment>
<evidence type="ECO:0000313" key="3">
    <source>
        <dbReference type="EMBL" id="TVU25365.1"/>
    </source>
</evidence>
<dbReference type="PANTHER" id="PTHR12300">
    <property type="entry name" value="HVA22-LIKE PROTEINS"/>
    <property type="match status" value="1"/>
</dbReference>
<dbReference type="Pfam" id="PF03134">
    <property type="entry name" value="TB2_DP1_HVA22"/>
    <property type="match status" value="1"/>
</dbReference>
<comment type="caution">
    <text evidence="3">The sequence shown here is derived from an EMBL/GenBank/DDBJ whole genome shotgun (WGS) entry which is preliminary data.</text>
</comment>
<evidence type="ECO:0000256" key="1">
    <source>
        <dbReference type="RuleBase" id="RU362006"/>
    </source>
</evidence>
<gene>
    <name evidence="3" type="ORF">EJB05_27859</name>
</gene>
<accession>A0A5J9UPG5</accession>
<comment type="similarity">
    <text evidence="1">Belongs to the DP1 family.</text>
</comment>
<name>A0A5J9UPG5_9POAL</name>